<name>A0ABN0Z5S4_9ACTN</name>
<gene>
    <name evidence="2" type="ORF">GCM10010357_64520</name>
</gene>
<keyword evidence="3" id="KW-1185">Reference proteome</keyword>
<evidence type="ECO:0000313" key="3">
    <source>
        <dbReference type="Proteomes" id="UP001500879"/>
    </source>
</evidence>
<feature type="compositionally biased region" description="Pro residues" evidence="1">
    <location>
        <begin position="53"/>
        <end position="66"/>
    </location>
</feature>
<dbReference type="RefSeq" id="WP_344031969.1">
    <property type="nucleotide sequence ID" value="NZ_BAAABX010000075.1"/>
</dbReference>
<protein>
    <recommendedName>
        <fullName evidence="4">GATA-type domain-containing protein</fullName>
    </recommendedName>
</protein>
<feature type="compositionally biased region" description="Low complexity" evidence="1">
    <location>
        <begin position="67"/>
        <end position="79"/>
    </location>
</feature>
<dbReference type="InterPro" id="IPR046222">
    <property type="entry name" value="DUF6255"/>
</dbReference>
<reference evidence="2 3" key="1">
    <citation type="journal article" date="2019" name="Int. J. Syst. Evol. Microbiol.">
        <title>The Global Catalogue of Microorganisms (GCM) 10K type strain sequencing project: providing services to taxonomists for standard genome sequencing and annotation.</title>
        <authorList>
            <consortium name="The Broad Institute Genomics Platform"/>
            <consortium name="The Broad Institute Genome Sequencing Center for Infectious Disease"/>
            <person name="Wu L."/>
            <person name="Ma J."/>
        </authorList>
    </citation>
    <scope>NUCLEOTIDE SEQUENCE [LARGE SCALE GENOMIC DNA]</scope>
    <source>
        <strain evidence="2 3">JCM 4788</strain>
    </source>
</reference>
<proteinExistence type="predicted"/>
<dbReference type="Proteomes" id="UP001500879">
    <property type="component" value="Unassembled WGS sequence"/>
</dbReference>
<accession>A0ABN0Z5S4</accession>
<evidence type="ECO:0000313" key="2">
    <source>
        <dbReference type="EMBL" id="GAA0434099.1"/>
    </source>
</evidence>
<evidence type="ECO:0000256" key="1">
    <source>
        <dbReference type="SAM" id="MobiDB-lite"/>
    </source>
</evidence>
<dbReference type="EMBL" id="BAAABX010000075">
    <property type="protein sequence ID" value="GAA0434099.1"/>
    <property type="molecule type" value="Genomic_DNA"/>
</dbReference>
<dbReference type="Pfam" id="PF19768">
    <property type="entry name" value="DUF6255"/>
    <property type="match status" value="1"/>
</dbReference>
<organism evidence="2 3">
    <name type="scientific">Streptomyces luteireticuli</name>
    <dbReference type="NCBI Taxonomy" id="173858"/>
    <lineage>
        <taxon>Bacteria</taxon>
        <taxon>Bacillati</taxon>
        <taxon>Actinomycetota</taxon>
        <taxon>Actinomycetes</taxon>
        <taxon>Kitasatosporales</taxon>
        <taxon>Streptomycetaceae</taxon>
        <taxon>Streptomyces</taxon>
    </lineage>
</organism>
<sequence>MHRAVGRLVHHCPHPSGWEAAGEGEEICAECGTRRFHGYGALRPPGLPEAVAPHPPPHPPSPPHTPPRGAAARPPAMLQ</sequence>
<feature type="region of interest" description="Disordered" evidence="1">
    <location>
        <begin position="42"/>
        <end position="79"/>
    </location>
</feature>
<evidence type="ECO:0008006" key="4">
    <source>
        <dbReference type="Google" id="ProtNLM"/>
    </source>
</evidence>
<comment type="caution">
    <text evidence="2">The sequence shown here is derived from an EMBL/GenBank/DDBJ whole genome shotgun (WGS) entry which is preliminary data.</text>
</comment>